<dbReference type="InterPro" id="IPR050515">
    <property type="entry name" value="Beta-lactam/transpept"/>
</dbReference>
<dbReference type="EMBL" id="QPJT01000010">
    <property type="protein sequence ID" value="RCX16563.1"/>
    <property type="molecule type" value="Genomic_DNA"/>
</dbReference>
<dbReference type="Pfam" id="PF00905">
    <property type="entry name" value="Transpeptidase"/>
    <property type="match status" value="1"/>
</dbReference>
<dbReference type="OrthoDB" id="9804124at2"/>
<proteinExistence type="inferred from homology"/>
<keyword evidence="4" id="KW-1133">Transmembrane helix</keyword>
<dbReference type="GO" id="GO:0071555">
    <property type="term" value="P:cell wall organization"/>
    <property type="evidence" value="ECO:0007669"/>
    <property type="project" value="TreeGrafter"/>
</dbReference>
<keyword evidence="3 4" id="KW-0472">Membrane</keyword>
<dbReference type="InterPro" id="IPR005311">
    <property type="entry name" value="PBP_dimer"/>
</dbReference>
<dbReference type="PANTHER" id="PTHR30627">
    <property type="entry name" value="PEPTIDOGLYCAN D,D-TRANSPEPTIDASE"/>
    <property type="match status" value="1"/>
</dbReference>
<feature type="domain" description="PASTA" evidence="5">
    <location>
        <begin position="670"/>
        <end position="729"/>
    </location>
</feature>
<keyword evidence="7" id="KW-1185">Reference proteome</keyword>
<dbReference type="Pfam" id="PF03793">
    <property type="entry name" value="PASTA"/>
    <property type="match status" value="2"/>
</dbReference>
<dbReference type="SMART" id="SM00740">
    <property type="entry name" value="PASTA"/>
    <property type="match status" value="2"/>
</dbReference>
<dbReference type="Gene3D" id="3.90.1310.10">
    <property type="entry name" value="Penicillin-binding protein 2a (Domain 2)"/>
    <property type="match status" value="1"/>
</dbReference>
<dbReference type="PROSITE" id="PS51178">
    <property type="entry name" value="PASTA"/>
    <property type="match status" value="2"/>
</dbReference>
<gene>
    <name evidence="6" type="ORF">DFR58_11056</name>
</gene>
<dbReference type="RefSeq" id="WP_114297726.1">
    <property type="nucleotide sequence ID" value="NZ_QPJT01000010.1"/>
</dbReference>
<evidence type="ECO:0000256" key="1">
    <source>
        <dbReference type="ARBA" id="ARBA00004370"/>
    </source>
</evidence>
<evidence type="ECO:0000313" key="6">
    <source>
        <dbReference type="EMBL" id="RCX16563.1"/>
    </source>
</evidence>
<evidence type="ECO:0000256" key="2">
    <source>
        <dbReference type="ARBA" id="ARBA00007171"/>
    </source>
</evidence>
<evidence type="ECO:0000313" key="7">
    <source>
        <dbReference type="Proteomes" id="UP000253034"/>
    </source>
</evidence>
<evidence type="ECO:0000256" key="4">
    <source>
        <dbReference type="SAM" id="Phobius"/>
    </source>
</evidence>
<dbReference type="Pfam" id="PF03717">
    <property type="entry name" value="PBP_dimer"/>
    <property type="match status" value="1"/>
</dbReference>
<comment type="similarity">
    <text evidence="2">Belongs to the transpeptidase family.</text>
</comment>
<dbReference type="GO" id="GO:0005886">
    <property type="term" value="C:plasma membrane"/>
    <property type="evidence" value="ECO:0007669"/>
    <property type="project" value="TreeGrafter"/>
</dbReference>
<dbReference type="InterPro" id="IPR036138">
    <property type="entry name" value="PBP_dimer_sf"/>
</dbReference>
<evidence type="ECO:0000256" key="3">
    <source>
        <dbReference type="ARBA" id="ARBA00023136"/>
    </source>
</evidence>
<feature type="domain" description="PASTA" evidence="5">
    <location>
        <begin position="601"/>
        <end position="667"/>
    </location>
</feature>
<dbReference type="CDD" id="cd06575">
    <property type="entry name" value="PASTA_Pbp2x-like_2"/>
    <property type="match status" value="1"/>
</dbReference>
<keyword evidence="4" id="KW-0812">Transmembrane</keyword>
<dbReference type="InterPro" id="IPR001460">
    <property type="entry name" value="PCN-bd_Tpept"/>
</dbReference>
<name>A0A369B504_9FIRM</name>
<sequence length="733" mass="80560">MAGLGLTMKKRLIFLLVTFSVLIAALVVRVGWIQIVQGDFYQKKAFSQQTRGRDISPKRGTIFDRNGKPLAVSASVEKITINPQEVRESKLDQETIADNLGEILGMNPEGILKKIKKKSMYEIIKRKIDDEVGNNIRKWAKEHDVGGIYIDEDSKRYYPNRNLAAHILGFTGDDNQGLDGIEAVMDKYLKGVPGKILSETDARGRGLPLNEEKHIGVQDGANIVLTIDETIQYFAQRALEKAVTDNMVLNGATAIVTDPRNGDILAMVSKPDFDPNDPFGCPTDTDKAEWEGMSSEEKKAMFSVVWRNKAVVDTYEPGSTFKAITAAAGLEEGIVTPQTRVNDFPVIVQGNTIKCWRGYRPHGEESFAEGVYNSCNPVFVRLAQVMGVSKFYKYMKAFGFYDRTGIELPGEAQSQIHAQPKEIDMAVAAFGQRFQISPIQLISSYGAIANGGTLMKPRVIKEITDSDGNIIERFEPQPVRNVISKQTSDTLCEILEGVVSVDTATGGNAYVPGYRVAGKTGTSETTETKSKGRYIASFSAFAPADNPVICVLVVLDYPDPSSPFGHGGGKIAAPVVRDIIENSLEYLGVERRYTEKDKEELEDQVTVPDVRGKSTAEARQILSATGVNLKYSIEGEGYDNNTIVVEQSPKPGISLTKKSVVILYTYKPQQGIKVKMPDIKNKTIDEAVETLSKVGLNVKGKGIGVVVEQQFEPGTELEKGTVVEVELRFLDTE</sequence>
<dbReference type="InterPro" id="IPR012338">
    <property type="entry name" value="Beta-lactam/transpept-like"/>
</dbReference>
<dbReference type="Proteomes" id="UP000253034">
    <property type="component" value="Unassembled WGS sequence"/>
</dbReference>
<dbReference type="SUPFAM" id="SSF56601">
    <property type="entry name" value="beta-lactamase/transpeptidase-like"/>
    <property type="match status" value="1"/>
</dbReference>
<dbReference type="PANTHER" id="PTHR30627:SF1">
    <property type="entry name" value="PEPTIDOGLYCAN D,D-TRANSPEPTIDASE FTSI"/>
    <property type="match status" value="1"/>
</dbReference>
<dbReference type="GO" id="GO:0008658">
    <property type="term" value="F:penicillin binding"/>
    <property type="evidence" value="ECO:0007669"/>
    <property type="project" value="InterPro"/>
</dbReference>
<dbReference type="Gene3D" id="3.30.10.20">
    <property type="match status" value="2"/>
</dbReference>
<dbReference type="InterPro" id="IPR005543">
    <property type="entry name" value="PASTA_dom"/>
</dbReference>
<evidence type="ECO:0000259" key="5">
    <source>
        <dbReference type="PROSITE" id="PS51178"/>
    </source>
</evidence>
<reference evidence="6 7" key="1">
    <citation type="submission" date="2018-07" db="EMBL/GenBank/DDBJ databases">
        <title>Genomic Encyclopedia of Type Strains, Phase IV (KMG-IV): sequencing the most valuable type-strain genomes for metagenomic binning, comparative biology and taxonomic classification.</title>
        <authorList>
            <person name="Goeker M."/>
        </authorList>
    </citation>
    <scope>NUCLEOTIDE SEQUENCE [LARGE SCALE GENOMIC DNA]</scope>
    <source>
        <strain evidence="6 7">DSM 27016</strain>
    </source>
</reference>
<dbReference type="SUPFAM" id="SSF54184">
    <property type="entry name" value="Penicillin-binding protein 2x (pbp-2x), c-terminal domain"/>
    <property type="match status" value="2"/>
</dbReference>
<feature type="transmembrane region" description="Helical" evidence="4">
    <location>
        <begin position="12"/>
        <end position="32"/>
    </location>
</feature>
<dbReference type="AlphaFoldDB" id="A0A369B504"/>
<dbReference type="SUPFAM" id="SSF56519">
    <property type="entry name" value="Penicillin binding protein dimerisation domain"/>
    <property type="match status" value="1"/>
</dbReference>
<comment type="subcellular location">
    <subcellularLocation>
        <location evidence="1">Membrane</location>
    </subcellularLocation>
</comment>
<protein>
    <submittedName>
        <fullName evidence="6">Stage V sporulation protein D (Sporulation-specific penicillin-binding protein)</fullName>
    </submittedName>
</protein>
<dbReference type="Gene3D" id="3.40.710.10">
    <property type="entry name" value="DD-peptidase/beta-lactamase superfamily"/>
    <property type="match status" value="1"/>
</dbReference>
<organism evidence="6 7">
    <name type="scientific">Anaerobacterium chartisolvens</name>
    <dbReference type="NCBI Taxonomy" id="1297424"/>
    <lineage>
        <taxon>Bacteria</taxon>
        <taxon>Bacillati</taxon>
        <taxon>Bacillota</taxon>
        <taxon>Clostridia</taxon>
        <taxon>Eubacteriales</taxon>
        <taxon>Oscillospiraceae</taxon>
        <taxon>Anaerobacterium</taxon>
    </lineage>
</organism>
<accession>A0A369B504</accession>
<dbReference type="CDD" id="cd06576">
    <property type="entry name" value="PASTA_Pbp2x-like_1"/>
    <property type="match status" value="1"/>
</dbReference>
<comment type="caution">
    <text evidence="6">The sequence shown here is derived from an EMBL/GenBank/DDBJ whole genome shotgun (WGS) entry which is preliminary data.</text>
</comment>